<evidence type="ECO:0000313" key="1">
    <source>
        <dbReference type="EMBL" id="GFS55586.1"/>
    </source>
</evidence>
<protein>
    <submittedName>
        <fullName evidence="1">Uncharacterized protein</fullName>
    </submittedName>
</protein>
<dbReference type="Proteomes" id="UP000887013">
    <property type="component" value="Unassembled WGS sequence"/>
</dbReference>
<name>A0A8X6MG83_NEPPI</name>
<keyword evidence="2" id="KW-1185">Reference proteome</keyword>
<sequence length="90" mass="9621">MMRDYSGRRHGNRFGGGRIDETKACFTAAGAYLVAMVTSIWRAPPMSGSSPQKGTIVLHPPSNKINPFLSKNCDLISAICIPIGVVAIAM</sequence>
<gene>
    <name evidence="1" type="ORF">NPIL_635801</name>
</gene>
<dbReference type="EMBL" id="BMAW01046468">
    <property type="protein sequence ID" value="GFS55586.1"/>
    <property type="molecule type" value="Genomic_DNA"/>
</dbReference>
<evidence type="ECO:0000313" key="2">
    <source>
        <dbReference type="Proteomes" id="UP000887013"/>
    </source>
</evidence>
<accession>A0A8X6MG83</accession>
<dbReference type="OrthoDB" id="10309108at2759"/>
<comment type="caution">
    <text evidence="1">The sequence shown here is derived from an EMBL/GenBank/DDBJ whole genome shotgun (WGS) entry which is preliminary data.</text>
</comment>
<reference evidence="1" key="1">
    <citation type="submission" date="2020-08" db="EMBL/GenBank/DDBJ databases">
        <title>Multicomponent nature underlies the extraordinary mechanical properties of spider dragline silk.</title>
        <authorList>
            <person name="Kono N."/>
            <person name="Nakamura H."/>
            <person name="Mori M."/>
            <person name="Yoshida Y."/>
            <person name="Ohtoshi R."/>
            <person name="Malay A.D."/>
            <person name="Moran D.A.P."/>
            <person name="Tomita M."/>
            <person name="Numata K."/>
            <person name="Arakawa K."/>
        </authorList>
    </citation>
    <scope>NUCLEOTIDE SEQUENCE</scope>
</reference>
<proteinExistence type="predicted"/>
<dbReference type="AlphaFoldDB" id="A0A8X6MG83"/>
<organism evidence="1 2">
    <name type="scientific">Nephila pilipes</name>
    <name type="common">Giant wood spider</name>
    <name type="synonym">Nephila maculata</name>
    <dbReference type="NCBI Taxonomy" id="299642"/>
    <lineage>
        <taxon>Eukaryota</taxon>
        <taxon>Metazoa</taxon>
        <taxon>Ecdysozoa</taxon>
        <taxon>Arthropoda</taxon>
        <taxon>Chelicerata</taxon>
        <taxon>Arachnida</taxon>
        <taxon>Araneae</taxon>
        <taxon>Araneomorphae</taxon>
        <taxon>Entelegynae</taxon>
        <taxon>Araneoidea</taxon>
        <taxon>Nephilidae</taxon>
        <taxon>Nephila</taxon>
    </lineage>
</organism>